<dbReference type="RefSeq" id="XP_015965686.1">
    <property type="nucleotide sequence ID" value="XM_016110200.3"/>
</dbReference>
<dbReference type="AlphaFoldDB" id="A0A6P4DGF1"/>
<dbReference type="GeneID" id="107489454"/>
<evidence type="ECO:0000313" key="3">
    <source>
        <dbReference type="RefSeq" id="XP_015965686.1"/>
    </source>
</evidence>
<proteinExistence type="predicted"/>
<dbReference type="Proteomes" id="UP000515211">
    <property type="component" value="Chromosome 5"/>
</dbReference>
<accession>A0A6P4DGF1</accession>
<keyword evidence="2" id="KW-1185">Reference proteome</keyword>
<feature type="domain" description="DUF4216" evidence="1">
    <location>
        <begin position="16"/>
        <end position="90"/>
    </location>
</feature>
<reference evidence="3" key="3">
    <citation type="submission" date="2025-08" db="UniProtKB">
        <authorList>
            <consortium name="RefSeq"/>
        </authorList>
    </citation>
    <scope>IDENTIFICATION</scope>
</reference>
<dbReference type="KEGG" id="adu:107489454"/>
<evidence type="ECO:0000313" key="2">
    <source>
        <dbReference type="Proteomes" id="UP000515211"/>
    </source>
</evidence>
<organism evidence="2 3">
    <name type="scientific">Arachis duranensis</name>
    <name type="common">Wild peanut</name>
    <dbReference type="NCBI Taxonomy" id="130453"/>
    <lineage>
        <taxon>Eukaryota</taxon>
        <taxon>Viridiplantae</taxon>
        <taxon>Streptophyta</taxon>
        <taxon>Embryophyta</taxon>
        <taxon>Tracheophyta</taxon>
        <taxon>Spermatophyta</taxon>
        <taxon>Magnoliopsida</taxon>
        <taxon>eudicotyledons</taxon>
        <taxon>Gunneridae</taxon>
        <taxon>Pentapetalae</taxon>
        <taxon>rosids</taxon>
        <taxon>fabids</taxon>
        <taxon>Fabales</taxon>
        <taxon>Fabaceae</taxon>
        <taxon>Papilionoideae</taxon>
        <taxon>50 kb inversion clade</taxon>
        <taxon>dalbergioids sensu lato</taxon>
        <taxon>Dalbergieae</taxon>
        <taxon>Pterocarpus clade</taxon>
        <taxon>Arachis</taxon>
    </lineage>
</organism>
<sequence length="162" mass="18657">MNFGAVPYYGKLVDIIELFYNGFTVLLFKCQWANTTSPRGIKKDNLGFLSVNFTRLIHTGEHEDDEAYIKASEAQMVYYVDDEKEKGWCIPIHLKPRDLYNMAGDNMGEDDEITVSNDNYPPQDLESLFSDENTNIKLARIVVDDDLPIINENYDENEDMLV</sequence>
<protein>
    <submittedName>
        <fullName evidence="3">Uncharacterized protein LOC107489454</fullName>
    </submittedName>
</protein>
<reference evidence="3" key="1">
    <citation type="journal article" date="2014" name="PLoS ONE">
        <title>Comparisons of De Novo Transcriptome Assemblers in Diploid and Polyploid Species Using Peanut (Arachis spp.) RNA-Seq Data.</title>
        <authorList>
            <person name="Chopra R."/>
            <person name="Burow G."/>
            <person name="Farmer A."/>
            <person name="Mudge J."/>
            <person name="Simpson C.E."/>
            <person name="Burow M.D."/>
        </authorList>
    </citation>
    <scope>NUCLEOTIDE SEQUENCE</scope>
</reference>
<dbReference type="Pfam" id="PF13952">
    <property type="entry name" value="DUF4216"/>
    <property type="match status" value="1"/>
</dbReference>
<name>A0A6P4DGF1_ARADU</name>
<dbReference type="OrthoDB" id="1412291at2759"/>
<dbReference type="PANTHER" id="PTHR48258">
    <property type="entry name" value="DUF4218 DOMAIN-CONTAINING PROTEIN-RELATED"/>
    <property type="match status" value="1"/>
</dbReference>
<dbReference type="InterPro" id="IPR025312">
    <property type="entry name" value="DUF4216"/>
</dbReference>
<gene>
    <name evidence="3" type="primary">LOC107489454</name>
</gene>
<reference evidence="2" key="2">
    <citation type="journal article" date="2016" name="Nat. Genet.">
        <title>The genome sequences of Arachis duranensis and Arachis ipaensis, the diploid ancestors of cultivated peanut.</title>
        <authorList>
            <person name="Bertioli D.J."/>
            <person name="Cannon S.B."/>
            <person name="Froenicke L."/>
            <person name="Huang G."/>
            <person name="Farmer A.D."/>
            <person name="Cannon E.K."/>
            <person name="Liu X."/>
            <person name="Gao D."/>
            <person name="Clevenger J."/>
            <person name="Dash S."/>
            <person name="Ren L."/>
            <person name="Moretzsohn M.C."/>
            <person name="Shirasawa K."/>
            <person name="Huang W."/>
            <person name="Vidigal B."/>
            <person name="Abernathy B."/>
            <person name="Chu Y."/>
            <person name="Niederhuth C.E."/>
            <person name="Umale P."/>
            <person name="Araujo A.C."/>
            <person name="Kozik A."/>
            <person name="Kim K.D."/>
            <person name="Burow M.D."/>
            <person name="Varshney R.K."/>
            <person name="Wang X."/>
            <person name="Zhang X."/>
            <person name="Barkley N."/>
            <person name="Guimaraes P.M."/>
            <person name="Isobe S."/>
            <person name="Guo B."/>
            <person name="Liao B."/>
            <person name="Stalker H.T."/>
            <person name="Schmitz R.J."/>
            <person name="Scheffler B.E."/>
            <person name="Leal-Bertioli S.C."/>
            <person name="Xun X."/>
            <person name="Jackson S.A."/>
            <person name="Michelmore R."/>
            <person name="Ozias-Akins P."/>
        </authorList>
    </citation>
    <scope>NUCLEOTIDE SEQUENCE [LARGE SCALE GENOMIC DNA]</scope>
    <source>
        <strain evidence="2">cv. V14167</strain>
    </source>
</reference>
<evidence type="ECO:0000259" key="1">
    <source>
        <dbReference type="Pfam" id="PF13952"/>
    </source>
</evidence>
<dbReference type="PANTHER" id="PTHR48258:SF12">
    <property type="entry name" value="TRANSPOSON PROTEIN, CACTA, EN_SPM SUB-CLASS"/>
    <property type="match status" value="1"/>
</dbReference>